<feature type="compositionally biased region" description="Acidic residues" evidence="1">
    <location>
        <begin position="300"/>
        <end position="331"/>
    </location>
</feature>
<dbReference type="GO" id="GO:0005634">
    <property type="term" value="C:nucleus"/>
    <property type="evidence" value="ECO:0007669"/>
    <property type="project" value="TreeGrafter"/>
</dbReference>
<feature type="compositionally biased region" description="Basic and acidic residues" evidence="1">
    <location>
        <begin position="156"/>
        <end position="180"/>
    </location>
</feature>
<name>A0AAN9Y074_9HEMI</name>
<evidence type="ECO:0000313" key="3">
    <source>
        <dbReference type="EMBL" id="KAK7575838.1"/>
    </source>
</evidence>
<dbReference type="InterPro" id="IPR019406">
    <property type="entry name" value="APLF_PBZ"/>
</dbReference>
<protein>
    <recommendedName>
        <fullName evidence="2">PBZ-type domain-containing protein</fullName>
    </recommendedName>
</protein>
<organism evidence="3 4">
    <name type="scientific">Parthenolecanium corni</name>
    <dbReference type="NCBI Taxonomy" id="536013"/>
    <lineage>
        <taxon>Eukaryota</taxon>
        <taxon>Metazoa</taxon>
        <taxon>Ecdysozoa</taxon>
        <taxon>Arthropoda</taxon>
        <taxon>Hexapoda</taxon>
        <taxon>Insecta</taxon>
        <taxon>Pterygota</taxon>
        <taxon>Neoptera</taxon>
        <taxon>Paraneoptera</taxon>
        <taxon>Hemiptera</taxon>
        <taxon>Sternorrhyncha</taxon>
        <taxon>Coccoidea</taxon>
        <taxon>Coccidae</taxon>
        <taxon>Parthenolecanium</taxon>
    </lineage>
</organism>
<reference evidence="3 4" key="1">
    <citation type="submission" date="2024-03" db="EMBL/GenBank/DDBJ databases">
        <title>Adaptation during the transition from Ophiocordyceps entomopathogen to insect associate is accompanied by gene loss and intensified selection.</title>
        <authorList>
            <person name="Ward C.M."/>
            <person name="Onetto C.A."/>
            <person name="Borneman A.R."/>
        </authorList>
    </citation>
    <scope>NUCLEOTIDE SEQUENCE [LARGE SCALE GENOMIC DNA]</scope>
    <source>
        <strain evidence="3">AWRI1</strain>
        <tissue evidence="3">Single Adult Female</tissue>
    </source>
</reference>
<dbReference type="GO" id="GO:0003906">
    <property type="term" value="F:DNA-(apurinic or apyrimidinic site) endonuclease activity"/>
    <property type="evidence" value="ECO:0007669"/>
    <property type="project" value="InterPro"/>
</dbReference>
<feature type="compositionally biased region" description="Basic and acidic residues" evidence="1">
    <location>
        <begin position="288"/>
        <end position="299"/>
    </location>
</feature>
<feature type="region of interest" description="Disordered" evidence="1">
    <location>
        <begin position="271"/>
        <end position="357"/>
    </location>
</feature>
<dbReference type="Pfam" id="PF10283">
    <property type="entry name" value="zf-CCHH"/>
    <property type="match status" value="2"/>
</dbReference>
<feature type="compositionally biased region" description="Basic residues" evidence="1">
    <location>
        <begin position="348"/>
        <end position="357"/>
    </location>
</feature>
<feature type="compositionally biased region" description="Low complexity" evidence="1">
    <location>
        <begin position="183"/>
        <end position="209"/>
    </location>
</feature>
<dbReference type="GO" id="GO:0006302">
    <property type="term" value="P:double-strand break repair"/>
    <property type="evidence" value="ECO:0007669"/>
    <property type="project" value="InterPro"/>
</dbReference>
<evidence type="ECO:0000256" key="1">
    <source>
        <dbReference type="SAM" id="MobiDB-lite"/>
    </source>
</evidence>
<feature type="region of interest" description="Disordered" evidence="1">
    <location>
        <begin position="149"/>
        <end position="209"/>
    </location>
</feature>
<feature type="compositionally biased region" description="Basic residues" evidence="1">
    <location>
        <begin position="274"/>
        <end position="287"/>
    </location>
</feature>
<feature type="domain" description="PBZ-type" evidence="2">
    <location>
        <begin position="256"/>
        <end position="280"/>
    </location>
</feature>
<dbReference type="InterPro" id="IPR039253">
    <property type="entry name" value="APLF"/>
</dbReference>
<proteinExistence type="predicted"/>
<dbReference type="GO" id="GO:0035861">
    <property type="term" value="C:site of double-strand break"/>
    <property type="evidence" value="ECO:0007669"/>
    <property type="project" value="TreeGrafter"/>
</dbReference>
<feature type="region of interest" description="Disordered" evidence="1">
    <location>
        <begin position="228"/>
        <end position="254"/>
    </location>
</feature>
<dbReference type="PANTHER" id="PTHR21315:SF2">
    <property type="entry name" value="APRATAXIN AND PNK-LIKE FACTOR"/>
    <property type="match status" value="1"/>
</dbReference>
<sequence length="357" mass="39741">MIMDHSFVHQNSANPRRARTLPSWISAATYTSTAESTYNCENDTKPSLPVAIKTEFTEYDEDVTSVGSLPNPEPADIKPRIEDIPLHTAIKSEPADVKPKLEDIPLCSSTISEPVDIKPNVEDIPIETVFVQEGDDTEFVPEDRAAAVETADSTNVDDRMLSDNDEVLSEKTEPTKECKVEISTPPQSSSSNISAPAASSPSALPTSVPTGRRMCMYRHKCYRTNVQHKKDCSHPGDADYDGQPECDSTSGGSPSKPRCWYGINCYRKNEEHKQKFHHSPPNSRKRNATRDLRENTNERDDSDAFDDSFIDDDPVEDFALDSEDEETEFSDFDSSSSSDDDSYPGLAKSKKKKFNIL</sequence>
<gene>
    <name evidence="3" type="ORF">V9T40_012124</name>
</gene>
<keyword evidence="4" id="KW-1185">Reference proteome</keyword>
<dbReference type="EMBL" id="JBBCAQ010000036">
    <property type="protein sequence ID" value="KAK7575838.1"/>
    <property type="molecule type" value="Genomic_DNA"/>
</dbReference>
<dbReference type="PANTHER" id="PTHR21315">
    <property type="entry name" value="APRATAXIN AND PNK-LIKE FACTOR-RELATED"/>
    <property type="match status" value="1"/>
</dbReference>
<comment type="caution">
    <text evidence="3">The sequence shown here is derived from an EMBL/GenBank/DDBJ whole genome shotgun (WGS) entry which is preliminary data.</text>
</comment>
<dbReference type="AlphaFoldDB" id="A0AAN9Y074"/>
<dbReference type="GO" id="GO:0008408">
    <property type="term" value="F:3'-5' exonuclease activity"/>
    <property type="evidence" value="ECO:0007669"/>
    <property type="project" value="InterPro"/>
</dbReference>
<accession>A0AAN9Y074</accession>
<evidence type="ECO:0000259" key="2">
    <source>
        <dbReference type="Pfam" id="PF10283"/>
    </source>
</evidence>
<feature type="domain" description="PBZ-type" evidence="2">
    <location>
        <begin position="212"/>
        <end position="237"/>
    </location>
</feature>
<dbReference type="Proteomes" id="UP001367676">
    <property type="component" value="Unassembled WGS sequence"/>
</dbReference>
<evidence type="ECO:0000313" key="4">
    <source>
        <dbReference type="Proteomes" id="UP001367676"/>
    </source>
</evidence>
<feature type="compositionally biased region" description="Basic and acidic residues" evidence="1">
    <location>
        <begin position="228"/>
        <end position="237"/>
    </location>
</feature>